<evidence type="ECO:0000313" key="3">
    <source>
        <dbReference type="EMBL" id="CAI9156955.1"/>
    </source>
</evidence>
<dbReference type="InterPro" id="IPR055421">
    <property type="entry name" value="TMEM132_3rd"/>
</dbReference>
<dbReference type="Pfam" id="PF16070">
    <property type="entry name" value="Ig_TMEM132_4th"/>
    <property type="match status" value="1"/>
</dbReference>
<name>A0ABN8Y5U7_RANTA</name>
<evidence type="ECO:0000259" key="1">
    <source>
        <dbReference type="Pfam" id="PF16070"/>
    </source>
</evidence>
<evidence type="ECO:0000259" key="2">
    <source>
        <dbReference type="Pfam" id="PF23039"/>
    </source>
</evidence>
<dbReference type="PANTHER" id="PTHR13388:SF12">
    <property type="entry name" value="TRANSMEMBRANE PROTEIN 132B"/>
    <property type="match status" value="1"/>
</dbReference>
<gene>
    <name evidence="3" type="ORF">MRATA1EN1_LOCUS5917</name>
</gene>
<feature type="domain" description="Transmembrane protein family 132 fourth" evidence="1">
    <location>
        <begin position="84"/>
        <end position="138"/>
    </location>
</feature>
<dbReference type="Proteomes" id="UP001176941">
    <property type="component" value="Chromosome 15"/>
</dbReference>
<dbReference type="InterPro" id="IPR031437">
    <property type="entry name" value="Ig_TMEM132_4th"/>
</dbReference>
<protein>
    <recommendedName>
        <fullName evidence="5">Transmembrane protein 132D</fullName>
    </recommendedName>
</protein>
<evidence type="ECO:0000313" key="4">
    <source>
        <dbReference type="Proteomes" id="UP001176941"/>
    </source>
</evidence>
<accession>A0ABN8Y5U7</accession>
<proteinExistence type="predicted"/>
<evidence type="ECO:0008006" key="5">
    <source>
        <dbReference type="Google" id="ProtNLM"/>
    </source>
</evidence>
<dbReference type="EMBL" id="OX459951">
    <property type="protein sequence ID" value="CAI9156955.1"/>
    <property type="molecule type" value="Genomic_DNA"/>
</dbReference>
<keyword evidence="4" id="KW-1185">Reference proteome</keyword>
<dbReference type="Pfam" id="PF23039">
    <property type="entry name" value="TMEM132_3rd"/>
    <property type="match status" value="1"/>
</dbReference>
<dbReference type="PANTHER" id="PTHR13388">
    <property type="entry name" value="DETONATOR, ISOFORM E"/>
    <property type="match status" value="1"/>
</dbReference>
<organism evidence="3 4">
    <name type="scientific">Rangifer tarandus platyrhynchus</name>
    <name type="common">Svalbard reindeer</name>
    <dbReference type="NCBI Taxonomy" id="3082113"/>
    <lineage>
        <taxon>Eukaryota</taxon>
        <taxon>Metazoa</taxon>
        <taxon>Chordata</taxon>
        <taxon>Craniata</taxon>
        <taxon>Vertebrata</taxon>
        <taxon>Euteleostomi</taxon>
        <taxon>Mammalia</taxon>
        <taxon>Eutheria</taxon>
        <taxon>Laurasiatheria</taxon>
        <taxon>Artiodactyla</taxon>
        <taxon>Ruminantia</taxon>
        <taxon>Pecora</taxon>
        <taxon>Cervidae</taxon>
        <taxon>Odocoileinae</taxon>
        <taxon>Rangifer</taxon>
    </lineage>
</organism>
<dbReference type="InterPro" id="IPR026307">
    <property type="entry name" value="TMEM132"/>
</dbReference>
<reference evidence="3" key="1">
    <citation type="submission" date="2023-04" db="EMBL/GenBank/DDBJ databases">
        <authorList>
            <consortium name="ELIXIR-Norway"/>
        </authorList>
    </citation>
    <scope>NUCLEOTIDE SEQUENCE [LARGE SCALE GENOMIC DNA]</scope>
</reference>
<sequence length="181" mass="19432">MPVRHPCPCPLPPPCPAAQAFRTHLVGRTNGSFYEILQVDFGVDNSSGLSGAQQITWQVEYPVEDAPRELVISEIFVSQTSFVGIVPLAMDSEVLNMAIPTGKAVSGPIKTVVVQEDGLVVDVSEAMKCRSADEDVIKDFGLGLQLQTEVEWHVPYPECLHVLTPGGEVRSGLSRSCVGSG</sequence>
<feature type="domain" description="Transmembrane protein TMEM132 cohesin-like" evidence="2">
    <location>
        <begin position="26"/>
        <end position="81"/>
    </location>
</feature>